<protein>
    <recommendedName>
        <fullName evidence="1">3'-phosphate/5'-hydroxy nucleic acid ligase</fullName>
        <ecNumber evidence="1">6.5.1.8</ecNumber>
    </recommendedName>
</protein>
<feature type="binding site" evidence="9">
    <location>
        <position position="567"/>
    </location>
    <ligand>
        <name>GMP</name>
        <dbReference type="ChEBI" id="CHEBI:58115"/>
    </ligand>
</feature>
<keyword evidence="3 10" id="KW-0479">Metal-binding</keyword>
<feature type="binding site" evidence="9">
    <location>
        <begin position="497"/>
        <end position="500"/>
    </location>
    <ligand>
        <name>GMP</name>
        <dbReference type="ChEBI" id="CHEBI:58115"/>
    </ligand>
</feature>
<evidence type="ECO:0000256" key="8">
    <source>
        <dbReference type="PIRSR" id="PIRSR601233-1"/>
    </source>
</evidence>
<evidence type="ECO:0000313" key="12">
    <source>
        <dbReference type="EMBL" id="ETW48197.1"/>
    </source>
</evidence>
<sequence length="569" mass="65634">MKIFFFLLLLVFYLCGYCLSRMFRFNFIKNNTPRIKKQCQHNTTSNIKREVEKLFCSRNNNKECEVNTFYGIKEKGFRTNRAPPYLLNFKNCRDILAYTNDIDKDCLLQIQNLARLDIIKGHITILPDVHLGKGIIIGSVFLTKGFIIPNGVGVDIGCGVLCIKINNLKKKDLNEKIINNIYNKIKRNIPLSFDMHDQGVFDSKNIFSNLLNTYGSPNIKGIVQPKHFKQLGTLGGGNHFIEIVYDASDDLNKTQKEELSIKDETNNIYVHNNVHDNMFNENDISQKNCAINTSLLNAKGNRNHISNNNSVDKKNEVLTEYNYSNVYKDISLNNKNDDLSDVYILIHSGSRNIGKSVAEFYDILASEESKMKRNDLAYLDLKKDNGKNYLKDMKVCLEYAKYNRIYMMKIIEKIIYEETKCTLNWDQSINIHHNFCNYEKVMYLDNNEIKKEYMYVTRKGATSSKKNQYGIIPGNMKTGSYIVKGKGNVLSYNSCSHGCGRVLSRTKAKQFIKQQEFIDIMKGVKCDTNNKIRDEAPQAYKNLNQVLKNQESLIYLIKKLNPIINIKGF</sequence>
<keyword evidence="2" id="KW-0436">Ligase</keyword>
<evidence type="ECO:0000256" key="7">
    <source>
        <dbReference type="ARBA" id="ARBA00047746"/>
    </source>
</evidence>
<dbReference type="OrthoDB" id="10249697at2759"/>
<dbReference type="Gene3D" id="3.90.1860.10">
    <property type="entry name" value="tRNA-splicing ligase RtcB"/>
    <property type="match status" value="2"/>
</dbReference>
<feature type="active site" description="GMP-histidine intermediate" evidence="8">
    <location>
        <position position="497"/>
    </location>
</feature>
<dbReference type="EC" id="6.5.1.8" evidence="1"/>
<dbReference type="Proteomes" id="UP000030699">
    <property type="component" value="Unassembled WGS sequence"/>
</dbReference>
<evidence type="ECO:0000256" key="10">
    <source>
        <dbReference type="PIRSR" id="PIRSR601233-3"/>
    </source>
</evidence>
<keyword evidence="6 10" id="KW-0464">Manganese</keyword>
<dbReference type="AlphaFoldDB" id="A0A024WLZ7"/>
<reference evidence="12 13" key="2">
    <citation type="submission" date="2013-02" db="EMBL/GenBank/DDBJ databases">
        <title>The Genome Sequence of Plasmodium falciparum MaliPS096_E11.</title>
        <authorList>
            <consortium name="The Broad Institute Genome Sequencing Platform"/>
            <consortium name="The Broad Institute Genome Sequencing Center for Infectious Disease"/>
            <person name="Neafsey D."/>
            <person name="Cheeseman I."/>
            <person name="Volkman S."/>
            <person name="Adams J."/>
            <person name="Walker B."/>
            <person name="Young S.K."/>
            <person name="Zeng Q."/>
            <person name="Gargeya S."/>
            <person name="Fitzgerald M."/>
            <person name="Haas B."/>
            <person name="Abouelleil A."/>
            <person name="Alvarado L."/>
            <person name="Arachchi H.M."/>
            <person name="Berlin A.M."/>
            <person name="Chapman S.B."/>
            <person name="Dewar J."/>
            <person name="Goldberg J."/>
            <person name="Griggs A."/>
            <person name="Gujja S."/>
            <person name="Hansen M."/>
            <person name="Howarth C."/>
            <person name="Imamovic A."/>
            <person name="Larimer J."/>
            <person name="McCowan C."/>
            <person name="Murphy C."/>
            <person name="Neiman D."/>
            <person name="Pearson M."/>
            <person name="Priest M."/>
            <person name="Roberts A."/>
            <person name="Saif S."/>
            <person name="Shea T."/>
            <person name="Sisk P."/>
            <person name="Sykes S."/>
            <person name="Wortman J."/>
            <person name="Nusbaum C."/>
            <person name="Birren B."/>
        </authorList>
    </citation>
    <scope>NUCLEOTIDE SEQUENCE [LARGE SCALE GENOMIC DNA]</scope>
    <source>
        <strain evidence="12 13">MaliPS096_E11</strain>
    </source>
</reference>
<dbReference type="GO" id="GO:0006396">
    <property type="term" value="P:RNA processing"/>
    <property type="evidence" value="ECO:0007669"/>
    <property type="project" value="InterPro"/>
</dbReference>
<reference evidence="12 13" key="1">
    <citation type="submission" date="2013-02" db="EMBL/GenBank/DDBJ databases">
        <title>The Genome Annotation of Plasmodium falciparum MaliPS096_E11.</title>
        <authorList>
            <consortium name="The Broad Institute Genome Sequencing Platform"/>
            <consortium name="The Broad Institute Genome Sequencing Center for Infectious Disease"/>
            <person name="Neafsey D."/>
            <person name="Hoffman S."/>
            <person name="Volkman S."/>
            <person name="Rosenthal P."/>
            <person name="Walker B."/>
            <person name="Young S.K."/>
            <person name="Zeng Q."/>
            <person name="Gargeya S."/>
            <person name="Fitzgerald M."/>
            <person name="Haas B."/>
            <person name="Abouelleil A."/>
            <person name="Allen A.W."/>
            <person name="Alvarado L."/>
            <person name="Arachchi H.M."/>
            <person name="Berlin A.M."/>
            <person name="Chapman S.B."/>
            <person name="Gainer-Dewar J."/>
            <person name="Goldberg J."/>
            <person name="Griggs A."/>
            <person name="Gujja S."/>
            <person name="Hansen M."/>
            <person name="Howarth C."/>
            <person name="Imamovic A."/>
            <person name="Ireland A."/>
            <person name="Larimer J."/>
            <person name="McCowan C."/>
            <person name="Murphy C."/>
            <person name="Pearson M."/>
            <person name="Poon T.W."/>
            <person name="Priest M."/>
            <person name="Roberts A."/>
            <person name="Saif S."/>
            <person name="Shea T."/>
            <person name="Sisk P."/>
            <person name="Sykes S."/>
            <person name="Wortman J."/>
            <person name="Nusbaum C."/>
            <person name="Birren B."/>
        </authorList>
    </citation>
    <scope>NUCLEOTIDE SEQUENCE [LARGE SCALE GENOMIC DNA]</scope>
    <source>
        <strain evidence="12 13">MaliPS096_E11</strain>
    </source>
</reference>
<evidence type="ECO:0000313" key="13">
    <source>
        <dbReference type="Proteomes" id="UP000030699"/>
    </source>
</evidence>
<dbReference type="PANTHER" id="PTHR43749">
    <property type="entry name" value="RNA-SPLICING LIGASE RTCB"/>
    <property type="match status" value="1"/>
</dbReference>
<dbReference type="InterPro" id="IPR001233">
    <property type="entry name" value="RtcB"/>
</dbReference>
<evidence type="ECO:0000256" key="3">
    <source>
        <dbReference type="ARBA" id="ARBA00022723"/>
    </source>
</evidence>
<feature type="binding site" evidence="9">
    <location>
        <begin position="433"/>
        <end position="434"/>
    </location>
    <ligand>
        <name>GMP</name>
        <dbReference type="ChEBI" id="CHEBI:58115"/>
    </ligand>
</feature>
<evidence type="ECO:0000256" key="5">
    <source>
        <dbReference type="ARBA" id="ARBA00023134"/>
    </source>
</evidence>
<feature type="signal peptide" evidence="11">
    <location>
        <begin position="1"/>
        <end position="20"/>
    </location>
</feature>
<dbReference type="EMBL" id="KI925586">
    <property type="protein sequence ID" value="ETW48197.1"/>
    <property type="molecule type" value="Genomic_DNA"/>
</dbReference>
<dbReference type="FunFam" id="3.90.1860.10:FF:000004">
    <property type="entry name" value="tRNA-splicing ligase RtcB"/>
    <property type="match status" value="1"/>
</dbReference>
<evidence type="ECO:0000256" key="9">
    <source>
        <dbReference type="PIRSR" id="PIRSR601233-2"/>
    </source>
</evidence>
<feature type="binding site" evidence="10">
    <location>
        <position position="433"/>
    </location>
    <ligand>
        <name>Mn(2+)</name>
        <dbReference type="ChEBI" id="CHEBI:29035"/>
        <label>2</label>
    </ligand>
</feature>
<evidence type="ECO:0000256" key="1">
    <source>
        <dbReference type="ARBA" id="ARBA00012726"/>
    </source>
</evidence>
<feature type="binding site" evidence="10">
    <location>
        <position position="155"/>
    </location>
    <ligand>
        <name>Mn(2+)</name>
        <dbReference type="ChEBI" id="CHEBI:29035"/>
        <label>1</label>
    </ligand>
</feature>
<dbReference type="GO" id="GO:0030145">
    <property type="term" value="F:manganese ion binding"/>
    <property type="evidence" value="ECO:0007669"/>
    <property type="project" value="TreeGrafter"/>
</dbReference>
<dbReference type="InterPro" id="IPR052915">
    <property type="entry name" value="RtcB-like"/>
</dbReference>
<dbReference type="Pfam" id="PF01139">
    <property type="entry name" value="RtcB"/>
    <property type="match status" value="2"/>
</dbReference>
<dbReference type="GO" id="GO:0006281">
    <property type="term" value="P:DNA repair"/>
    <property type="evidence" value="ECO:0007669"/>
    <property type="project" value="TreeGrafter"/>
</dbReference>
<keyword evidence="11" id="KW-0732">Signal</keyword>
<dbReference type="InterPro" id="IPR036025">
    <property type="entry name" value="RtcB-like_sf"/>
</dbReference>
<evidence type="ECO:0000256" key="11">
    <source>
        <dbReference type="SAM" id="SignalP"/>
    </source>
</evidence>
<keyword evidence="5 9" id="KW-0342">GTP-binding</keyword>
<feature type="binding site" evidence="9">
    <location>
        <begin position="473"/>
        <end position="476"/>
    </location>
    <ligand>
        <name>GMP</name>
        <dbReference type="ChEBI" id="CHEBI:58115"/>
    </ligand>
</feature>
<evidence type="ECO:0000256" key="4">
    <source>
        <dbReference type="ARBA" id="ARBA00022741"/>
    </source>
</evidence>
<gene>
    <name evidence="12" type="ORF">PFMALIP_03765</name>
</gene>
<dbReference type="GO" id="GO:0170057">
    <property type="term" value="F:RNA ligase (GTP) activity"/>
    <property type="evidence" value="ECO:0007669"/>
    <property type="project" value="UniProtKB-EC"/>
</dbReference>
<proteinExistence type="predicted"/>
<feature type="binding site" evidence="9">
    <location>
        <position position="480"/>
    </location>
    <ligand>
        <name>GMP</name>
        <dbReference type="ChEBI" id="CHEBI:58115"/>
    </ligand>
</feature>
<comment type="cofactor">
    <cofactor evidence="10">
        <name>Mn(2+)</name>
        <dbReference type="ChEBI" id="CHEBI:29035"/>
    </cofactor>
    <text evidence="10">Binds 2 manganese ions per subunit.</text>
</comment>
<name>A0A024WLZ7_PLAFA</name>
<comment type="catalytic activity">
    <reaction evidence="7">
        <text>a 3'-end 3'-phospho-ribonucleotide-RNA + a 5'-end dephospho-ribonucleoside-RNA + GTP = a ribonucleotidyl-ribonucleotide-RNA + GMP + diphosphate</text>
        <dbReference type="Rhea" id="RHEA:68076"/>
        <dbReference type="Rhea" id="RHEA-COMP:10463"/>
        <dbReference type="Rhea" id="RHEA-COMP:13936"/>
        <dbReference type="Rhea" id="RHEA-COMP:17355"/>
        <dbReference type="ChEBI" id="CHEBI:33019"/>
        <dbReference type="ChEBI" id="CHEBI:37565"/>
        <dbReference type="ChEBI" id="CHEBI:58115"/>
        <dbReference type="ChEBI" id="CHEBI:83062"/>
        <dbReference type="ChEBI" id="CHEBI:138284"/>
        <dbReference type="ChEBI" id="CHEBI:173118"/>
        <dbReference type="EC" id="6.5.1.8"/>
    </reaction>
</comment>
<evidence type="ECO:0000256" key="6">
    <source>
        <dbReference type="ARBA" id="ARBA00023211"/>
    </source>
</evidence>
<dbReference type="GO" id="GO:0042245">
    <property type="term" value="P:RNA repair"/>
    <property type="evidence" value="ECO:0007669"/>
    <property type="project" value="TreeGrafter"/>
</dbReference>
<dbReference type="FunFam" id="3.90.1860.10:FF:000005">
    <property type="entry name" value="tRNA-splicing ligase RtcB, putative"/>
    <property type="match status" value="1"/>
</dbReference>
<evidence type="ECO:0000256" key="2">
    <source>
        <dbReference type="ARBA" id="ARBA00022598"/>
    </source>
</evidence>
<dbReference type="PANTHER" id="PTHR43749:SF2">
    <property type="entry name" value="RNA-SPLICING LIGASE RTCB"/>
    <property type="match status" value="1"/>
</dbReference>
<feature type="chain" id="PRO_5001540799" description="3'-phosphate/5'-hydroxy nucleic acid ligase" evidence="11">
    <location>
        <begin position="21"/>
        <end position="569"/>
    </location>
</feature>
<dbReference type="GO" id="GO:0005525">
    <property type="term" value="F:GTP binding"/>
    <property type="evidence" value="ECO:0007669"/>
    <property type="project" value="UniProtKB-KW"/>
</dbReference>
<organism evidence="12 13">
    <name type="scientific">Plasmodium falciparum MaliPS096_E11</name>
    <dbReference type="NCBI Taxonomy" id="1036727"/>
    <lineage>
        <taxon>Eukaryota</taxon>
        <taxon>Sar</taxon>
        <taxon>Alveolata</taxon>
        <taxon>Apicomplexa</taxon>
        <taxon>Aconoidasida</taxon>
        <taxon>Haemosporida</taxon>
        <taxon>Plasmodiidae</taxon>
        <taxon>Plasmodium</taxon>
        <taxon>Plasmodium (Laverania)</taxon>
    </lineage>
</organism>
<dbReference type="SUPFAM" id="SSF103365">
    <property type="entry name" value="Hypothetical protein PH1602"/>
    <property type="match status" value="2"/>
</dbReference>
<feature type="binding site" evidence="10">
    <location>
        <position position="347"/>
    </location>
    <ligand>
        <name>Mn(2+)</name>
        <dbReference type="ChEBI" id="CHEBI:29035"/>
        <label>2</label>
    </ligand>
</feature>
<accession>A0A024WLZ7</accession>
<dbReference type="GO" id="GO:0003909">
    <property type="term" value="F:DNA ligase activity"/>
    <property type="evidence" value="ECO:0007669"/>
    <property type="project" value="TreeGrafter"/>
</dbReference>
<feature type="binding site" evidence="10">
    <location>
        <position position="304"/>
    </location>
    <ligand>
        <name>Mn(2+)</name>
        <dbReference type="ChEBI" id="CHEBI:29035"/>
        <label>1</label>
    </ligand>
</feature>
<keyword evidence="4 9" id="KW-0547">Nucleotide-binding</keyword>